<dbReference type="Gene3D" id="2.30.30.110">
    <property type="match status" value="1"/>
</dbReference>
<evidence type="ECO:0000313" key="3">
    <source>
        <dbReference type="EMBL" id="GFP23826.1"/>
    </source>
</evidence>
<protein>
    <recommendedName>
        <fullName evidence="5">mRNA interferase MazF</fullName>
    </recommendedName>
</protein>
<feature type="non-terminal residue" evidence="3">
    <location>
        <position position="50"/>
    </location>
</feature>
<evidence type="ECO:0000313" key="4">
    <source>
        <dbReference type="Proteomes" id="UP000585609"/>
    </source>
</evidence>
<dbReference type="Pfam" id="PF02452">
    <property type="entry name" value="PemK_toxin"/>
    <property type="match status" value="1"/>
</dbReference>
<reference evidence="3 4" key="1">
    <citation type="journal article" date="2020" name="Front. Microbiol.">
        <title>Single-cell genomics of novel Actinobacteria with the Wood-Ljungdahl pathway discovered in a serpentinizing system.</title>
        <authorList>
            <person name="Merino N."/>
            <person name="Kawai M."/>
            <person name="Boyd E.S."/>
            <person name="Colman D.R."/>
            <person name="McGlynn S.E."/>
            <person name="Nealson K.H."/>
            <person name="Kurokawa K."/>
            <person name="Hongoh Y."/>
        </authorList>
    </citation>
    <scope>NUCLEOTIDE SEQUENCE [LARGE SCALE GENOMIC DNA]</scope>
    <source>
        <strain evidence="3 4">S09_30</strain>
    </source>
</reference>
<dbReference type="Proteomes" id="UP000585609">
    <property type="component" value="Unassembled WGS sequence"/>
</dbReference>
<keyword evidence="2" id="KW-1277">Toxin-antitoxin system</keyword>
<organism evidence="3 4">
    <name type="scientific">Candidatus Hakubella thermalkaliphila</name>
    <dbReference type="NCBI Taxonomy" id="2754717"/>
    <lineage>
        <taxon>Bacteria</taxon>
        <taxon>Bacillati</taxon>
        <taxon>Actinomycetota</taxon>
        <taxon>Actinomycetota incertae sedis</taxon>
        <taxon>Candidatus Hakubellales</taxon>
        <taxon>Candidatus Hakubellaceae</taxon>
        <taxon>Candidatus Hakubella</taxon>
    </lineage>
</organism>
<evidence type="ECO:0000256" key="1">
    <source>
        <dbReference type="ARBA" id="ARBA00007521"/>
    </source>
</evidence>
<dbReference type="InterPro" id="IPR003477">
    <property type="entry name" value="PemK-like"/>
</dbReference>
<comment type="similarity">
    <text evidence="1">Belongs to the PemK/MazF family.</text>
</comment>
<proteinExistence type="inferred from homology"/>
<gene>
    <name evidence="3" type="ORF">HKBW3S09_01291</name>
</gene>
<accession>A0A6V8NZ69</accession>
<name>A0A6V8NZ69_9ACTN</name>
<dbReference type="AlphaFoldDB" id="A0A6V8NZ69"/>
<dbReference type="GO" id="GO:0003677">
    <property type="term" value="F:DNA binding"/>
    <property type="evidence" value="ECO:0007669"/>
    <property type="project" value="InterPro"/>
</dbReference>
<evidence type="ECO:0008006" key="5">
    <source>
        <dbReference type="Google" id="ProtNLM"/>
    </source>
</evidence>
<comment type="caution">
    <text evidence="3">The sequence shown here is derived from an EMBL/GenBank/DDBJ whole genome shotgun (WGS) entry which is preliminary data.</text>
</comment>
<dbReference type="EMBL" id="BLRW01000210">
    <property type="protein sequence ID" value="GFP23826.1"/>
    <property type="molecule type" value="Genomic_DNA"/>
</dbReference>
<sequence length="50" mass="5564">MSKEQTFCRGDVVLVSFPYVTEPTRTKVRPAVIIQNNVGNRFSPNLIVAA</sequence>
<evidence type="ECO:0000256" key="2">
    <source>
        <dbReference type="ARBA" id="ARBA00022649"/>
    </source>
</evidence>
<dbReference type="SUPFAM" id="SSF50118">
    <property type="entry name" value="Cell growth inhibitor/plasmid maintenance toxic component"/>
    <property type="match status" value="1"/>
</dbReference>
<dbReference type="InterPro" id="IPR011067">
    <property type="entry name" value="Plasmid_toxin/cell-grow_inhib"/>
</dbReference>